<organism evidence="1 2">
    <name type="scientific">Streptomyces longwoodensis</name>
    <dbReference type="NCBI Taxonomy" id="68231"/>
    <lineage>
        <taxon>Bacteria</taxon>
        <taxon>Bacillati</taxon>
        <taxon>Actinomycetota</taxon>
        <taxon>Actinomycetes</taxon>
        <taxon>Kitasatosporales</taxon>
        <taxon>Streptomycetaceae</taxon>
        <taxon>Streptomyces</taxon>
    </lineage>
</organism>
<dbReference type="Proteomes" id="UP000053271">
    <property type="component" value="Unassembled WGS sequence"/>
</dbReference>
<reference evidence="1 2" key="1">
    <citation type="submission" date="2015-10" db="EMBL/GenBank/DDBJ databases">
        <title>Draft genome sequence of Streptomyces longwoodensis DSM 41677, type strain for the species Streptomyces longwoodensis.</title>
        <authorList>
            <person name="Ruckert C."/>
            <person name="Winkler A."/>
            <person name="Kalinowski J."/>
            <person name="Kampfer P."/>
            <person name="Glaeser S."/>
        </authorList>
    </citation>
    <scope>NUCLEOTIDE SEQUENCE [LARGE SCALE GENOMIC DNA]</scope>
    <source>
        <strain evidence="1 2">DSM 41677</strain>
    </source>
</reference>
<name>A0A117QQ16_9ACTN</name>
<comment type="caution">
    <text evidence="1">The sequence shown here is derived from an EMBL/GenBank/DDBJ whole genome shotgun (WGS) entry which is preliminary data.</text>
</comment>
<sequence>MQVKKKWTRTAGITAAGLCLTGLGVIGGIAIAAPSGSQAPYARAGALVNADGTVVHSKNVSEVTKPAGHNYCVRINDDDIDLSRALVTATPRDGISTSIRAIAGGCANGRGVLVGTYDTTNHGRAAGFYLAVL</sequence>
<evidence type="ECO:0000313" key="1">
    <source>
        <dbReference type="EMBL" id="KUN40466.1"/>
    </source>
</evidence>
<dbReference type="RefSeq" id="WP_067230140.1">
    <property type="nucleotide sequence ID" value="NZ_KQ948550.1"/>
</dbReference>
<evidence type="ECO:0000313" key="2">
    <source>
        <dbReference type="Proteomes" id="UP000053271"/>
    </source>
</evidence>
<dbReference type="GeneID" id="91424437"/>
<keyword evidence="2" id="KW-1185">Reference proteome</keyword>
<protein>
    <submittedName>
        <fullName evidence="1">Uncharacterized protein</fullName>
    </submittedName>
</protein>
<accession>A0A117QQ16</accession>
<dbReference type="AlphaFoldDB" id="A0A117QQ16"/>
<gene>
    <name evidence="1" type="ORF">AQJ30_07420</name>
</gene>
<proteinExistence type="predicted"/>
<dbReference type="EMBL" id="LMWS01000008">
    <property type="protein sequence ID" value="KUN40466.1"/>
    <property type="molecule type" value="Genomic_DNA"/>
</dbReference>